<dbReference type="InterPro" id="IPR001680">
    <property type="entry name" value="WD40_rpt"/>
</dbReference>
<accession>A0A0K0E3R4</accession>
<evidence type="ECO:0000256" key="5">
    <source>
        <dbReference type="SAM" id="MobiDB-lite"/>
    </source>
</evidence>
<dbReference type="AlphaFoldDB" id="A0A0K0E3R4"/>
<dbReference type="InterPro" id="IPR044285">
    <property type="entry name" value="PWP1"/>
</dbReference>
<evidence type="ECO:0000256" key="2">
    <source>
        <dbReference type="ARBA" id="ARBA00022574"/>
    </source>
</evidence>
<feature type="compositionally biased region" description="Basic and acidic residues" evidence="5">
    <location>
        <begin position="86"/>
        <end position="98"/>
    </location>
</feature>
<dbReference type="SUPFAM" id="SSF50978">
    <property type="entry name" value="WD40 repeat-like"/>
    <property type="match status" value="1"/>
</dbReference>
<dbReference type="GO" id="GO:0006364">
    <property type="term" value="P:rRNA processing"/>
    <property type="evidence" value="ECO:0007669"/>
    <property type="project" value="InterPro"/>
</dbReference>
<keyword evidence="6" id="KW-1185">Reference proteome</keyword>
<feature type="repeat" description="WD" evidence="4">
    <location>
        <begin position="257"/>
        <end position="299"/>
    </location>
</feature>
<keyword evidence="3" id="KW-0677">Repeat</keyword>
<dbReference type="InterPro" id="IPR019775">
    <property type="entry name" value="WD40_repeat_CS"/>
</dbReference>
<sequence length="482" mass="54628">MTEVHEYIPGSEMDLVPEIKGFCSSIVFIPRSVVDEKPIIVKLSASEMKDLVLNKTVKGENDMVSDNDDIEENEEMDCEINNTKTTVEKDGKNQKENINDEDDKTNEKYKLDDYDNTEEPLLISGITKFKEDDPYLTNPDEEDPEDLADLEVRENENIVAYVINDLDDSEVVYTNFNNVTFHNYVRTSNFLHKCPLVIKYVHPGANEKDGNLTLVAIGFYEPVIELWDVNMINSAGPIITLGKELSKKQRKSKDNYNSTHVDAVTTLSWNQNMPHILASGSIDKRVILWDITSESVGTLYDFFKEEIQFVLWHPIEESILLVATVTNNIYAINCSTDMTGEEAINFTIDDDHTLESLDWDRQNPFIFYATSTQGFIYTFDSRKKGMYQSIQKSHEKSTNVVICSRKIGGMVLSAGEGNVMVWKANNDGVLTKIYEVKSLVGTIFSVDFCPENPNVVVFAGNEGERLQFCDLSTFSEIVEAFS</sequence>
<dbReference type="WBParaSite" id="TCONS_00008353.p1">
    <property type="protein sequence ID" value="TCONS_00008353.p1"/>
    <property type="gene ID" value="XLOC_006303"/>
</dbReference>
<evidence type="ECO:0000313" key="6">
    <source>
        <dbReference type="Proteomes" id="UP000035681"/>
    </source>
</evidence>
<dbReference type="PANTHER" id="PTHR14091:SF0">
    <property type="entry name" value="PERIODIC TRYPTOPHAN PROTEIN 1 HOMOLOG"/>
    <property type="match status" value="1"/>
</dbReference>
<dbReference type="SMART" id="SM00320">
    <property type="entry name" value="WD40"/>
    <property type="match status" value="5"/>
</dbReference>
<evidence type="ECO:0000256" key="4">
    <source>
        <dbReference type="PROSITE-ProRule" id="PRU00221"/>
    </source>
</evidence>
<dbReference type="InterPro" id="IPR036322">
    <property type="entry name" value="WD40_repeat_dom_sf"/>
</dbReference>
<organism evidence="7">
    <name type="scientific">Strongyloides stercoralis</name>
    <name type="common">Threadworm</name>
    <dbReference type="NCBI Taxonomy" id="6248"/>
    <lineage>
        <taxon>Eukaryota</taxon>
        <taxon>Metazoa</taxon>
        <taxon>Ecdysozoa</taxon>
        <taxon>Nematoda</taxon>
        <taxon>Chromadorea</taxon>
        <taxon>Rhabditida</taxon>
        <taxon>Tylenchina</taxon>
        <taxon>Panagrolaimomorpha</taxon>
        <taxon>Strongyloidoidea</taxon>
        <taxon>Strongyloididae</taxon>
        <taxon>Strongyloides</taxon>
    </lineage>
</organism>
<proteinExistence type="predicted"/>
<dbReference type="STRING" id="6248.A0A0K0E3R4"/>
<feature type="region of interest" description="Disordered" evidence="5">
    <location>
        <begin position="81"/>
        <end position="108"/>
    </location>
</feature>
<dbReference type="InterPro" id="IPR015943">
    <property type="entry name" value="WD40/YVTN_repeat-like_dom_sf"/>
</dbReference>
<dbReference type="Gene3D" id="2.130.10.10">
    <property type="entry name" value="YVTN repeat-like/Quinoprotein amine dehydrogenase"/>
    <property type="match status" value="2"/>
</dbReference>
<dbReference type="WBParaSite" id="SSTP_0000413500.1">
    <property type="protein sequence ID" value="SSTP_0000413500.1"/>
    <property type="gene ID" value="SSTP_0000413500"/>
</dbReference>
<dbReference type="PROSITE" id="PS00678">
    <property type="entry name" value="WD_REPEATS_1"/>
    <property type="match status" value="1"/>
</dbReference>
<keyword evidence="1" id="KW-0597">Phosphoprotein</keyword>
<dbReference type="Proteomes" id="UP000035681">
    <property type="component" value="Unplaced"/>
</dbReference>
<evidence type="ECO:0000256" key="1">
    <source>
        <dbReference type="ARBA" id="ARBA00022553"/>
    </source>
</evidence>
<evidence type="ECO:0000313" key="7">
    <source>
        <dbReference type="WBParaSite" id="SSTP_0000413500.1"/>
    </source>
</evidence>
<name>A0A0K0E3R4_STRER</name>
<protein>
    <submittedName>
        <fullName evidence="7">WD_REPEATS_REGION domain-containing protein</fullName>
    </submittedName>
</protein>
<evidence type="ECO:0000256" key="3">
    <source>
        <dbReference type="ARBA" id="ARBA00022737"/>
    </source>
</evidence>
<reference evidence="7" key="1">
    <citation type="submission" date="2015-08" db="UniProtKB">
        <authorList>
            <consortium name="WormBaseParasite"/>
        </authorList>
    </citation>
    <scope>IDENTIFICATION</scope>
</reference>
<dbReference type="GO" id="GO:0005634">
    <property type="term" value="C:nucleus"/>
    <property type="evidence" value="ECO:0007669"/>
    <property type="project" value="TreeGrafter"/>
</dbReference>
<dbReference type="PROSITE" id="PS50294">
    <property type="entry name" value="WD_REPEATS_REGION"/>
    <property type="match status" value="1"/>
</dbReference>
<dbReference type="PANTHER" id="PTHR14091">
    <property type="entry name" value="PERIODIC TRYPTOPHAN PROTEIN 1"/>
    <property type="match status" value="1"/>
</dbReference>
<keyword evidence="2 4" id="KW-0853">WD repeat</keyword>
<dbReference type="PROSITE" id="PS50082">
    <property type="entry name" value="WD_REPEATS_2"/>
    <property type="match status" value="1"/>
</dbReference>